<reference evidence="1 2" key="1">
    <citation type="submission" date="2019-05" db="EMBL/GenBank/DDBJ databases">
        <title>Another draft genome of Portunus trituberculatus and its Hox gene families provides insights of decapod evolution.</title>
        <authorList>
            <person name="Jeong J.-H."/>
            <person name="Song I."/>
            <person name="Kim S."/>
            <person name="Choi T."/>
            <person name="Kim D."/>
            <person name="Ryu S."/>
            <person name="Kim W."/>
        </authorList>
    </citation>
    <scope>NUCLEOTIDE SEQUENCE [LARGE SCALE GENOMIC DNA]</scope>
    <source>
        <tissue evidence="1">Muscle</tissue>
    </source>
</reference>
<dbReference type="Proteomes" id="UP000324222">
    <property type="component" value="Unassembled WGS sequence"/>
</dbReference>
<proteinExistence type="predicted"/>
<organism evidence="1 2">
    <name type="scientific">Portunus trituberculatus</name>
    <name type="common">Swimming crab</name>
    <name type="synonym">Neptunus trituberculatus</name>
    <dbReference type="NCBI Taxonomy" id="210409"/>
    <lineage>
        <taxon>Eukaryota</taxon>
        <taxon>Metazoa</taxon>
        <taxon>Ecdysozoa</taxon>
        <taxon>Arthropoda</taxon>
        <taxon>Crustacea</taxon>
        <taxon>Multicrustacea</taxon>
        <taxon>Malacostraca</taxon>
        <taxon>Eumalacostraca</taxon>
        <taxon>Eucarida</taxon>
        <taxon>Decapoda</taxon>
        <taxon>Pleocyemata</taxon>
        <taxon>Brachyura</taxon>
        <taxon>Eubrachyura</taxon>
        <taxon>Portunoidea</taxon>
        <taxon>Portunidae</taxon>
        <taxon>Portuninae</taxon>
        <taxon>Portunus</taxon>
    </lineage>
</organism>
<gene>
    <name evidence="1" type="ORF">E2C01_065647</name>
</gene>
<accession>A0A5B7HG46</accession>
<sequence>MCDVFKVCALLRYWVNCVWVHSQPERKPWAGQECGIVVGGREVGEGWREGREQKGRL</sequence>
<dbReference type="EMBL" id="VSRR010032758">
    <property type="protein sequence ID" value="MPC71370.1"/>
    <property type="molecule type" value="Genomic_DNA"/>
</dbReference>
<comment type="caution">
    <text evidence="1">The sequence shown here is derived from an EMBL/GenBank/DDBJ whole genome shotgun (WGS) entry which is preliminary data.</text>
</comment>
<name>A0A5B7HG46_PORTR</name>
<keyword evidence="2" id="KW-1185">Reference proteome</keyword>
<evidence type="ECO:0000313" key="1">
    <source>
        <dbReference type="EMBL" id="MPC71370.1"/>
    </source>
</evidence>
<evidence type="ECO:0000313" key="2">
    <source>
        <dbReference type="Proteomes" id="UP000324222"/>
    </source>
</evidence>
<dbReference type="AlphaFoldDB" id="A0A5B7HG46"/>
<protein>
    <submittedName>
        <fullName evidence="1">Uncharacterized protein</fullName>
    </submittedName>
</protein>